<protein>
    <recommendedName>
        <fullName evidence="8">Methyltransferase</fullName>
        <ecNumber evidence="8">2.1.1.-</ecNumber>
    </recommendedName>
</protein>
<evidence type="ECO:0000256" key="4">
    <source>
        <dbReference type="ARBA" id="ARBA00022691"/>
    </source>
</evidence>
<evidence type="ECO:0000313" key="11">
    <source>
        <dbReference type="EMBL" id="MCY9758944.1"/>
    </source>
</evidence>
<dbReference type="Gene3D" id="3.40.50.150">
    <property type="entry name" value="Vaccinia Virus protein VP39"/>
    <property type="match status" value="1"/>
</dbReference>
<dbReference type="InterPro" id="IPR001091">
    <property type="entry name" value="RM_Methyltransferase"/>
</dbReference>
<dbReference type="RefSeq" id="WP_268600575.1">
    <property type="nucleotide sequence ID" value="NZ_JAMDNP010000001.1"/>
</dbReference>
<feature type="compositionally biased region" description="Polar residues" evidence="9">
    <location>
        <begin position="272"/>
        <end position="281"/>
    </location>
</feature>
<proteinExistence type="inferred from homology"/>
<dbReference type="InterPro" id="IPR029063">
    <property type="entry name" value="SAM-dependent_MTases_sf"/>
</dbReference>
<evidence type="ECO:0000259" key="10">
    <source>
        <dbReference type="Pfam" id="PF01555"/>
    </source>
</evidence>
<feature type="region of interest" description="Disordered" evidence="9">
    <location>
        <begin position="226"/>
        <end position="297"/>
    </location>
</feature>
<keyword evidence="2" id="KW-0489">Methyltransferase</keyword>
<comment type="caution">
    <text evidence="11">The sequence shown here is derived from an EMBL/GenBank/DDBJ whole genome shotgun (WGS) entry which is preliminary data.</text>
</comment>
<dbReference type="PROSITE" id="PS00093">
    <property type="entry name" value="N4_MTASE"/>
    <property type="match status" value="1"/>
</dbReference>
<dbReference type="InterPro" id="IPR002941">
    <property type="entry name" value="DNA_methylase_N4/N6"/>
</dbReference>
<evidence type="ECO:0000313" key="12">
    <source>
        <dbReference type="Proteomes" id="UP001527181"/>
    </source>
</evidence>
<dbReference type="PRINTS" id="PR00508">
    <property type="entry name" value="S21N4MTFRASE"/>
</dbReference>
<dbReference type="InterPro" id="IPR017985">
    <property type="entry name" value="MeTrfase_CN4_CS"/>
</dbReference>
<keyword evidence="4" id="KW-0949">S-adenosyl-L-methionine</keyword>
<dbReference type="EMBL" id="JAMDNP010000001">
    <property type="protein sequence ID" value="MCY9758944.1"/>
    <property type="molecule type" value="Genomic_DNA"/>
</dbReference>
<keyword evidence="3" id="KW-0808">Transferase</keyword>
<dbReference type="CDD" id="cd02440">
    <property type="entry name" value="AdoMet_MTases"/>
    <property type="match status" value="1"/>
</dbReference>
<dbReference type="SUPFAM" id="SSF53335">
    <property type="entry name" value="S-adenosyl-L-methionine-dependent methyltransferases"/>
    <property type="match status" value="1"/>
</dbReference>
<evidence type="ECO:0000256" key="5">
    <source>
        <dbReference type="ARBA" id="ARBA00022747"/>
    </source>
</evidence>
<comment type="similarity">
    <text evidence="1">Belongs to the N(4)/N(6)-methyltransferase family. N(4) subfamily.</text>
</comment>
<evidence type="ECO:0000256" key="7">
    <source>
        <dbReference type="ARBA" id="ARBA00049120"/>
    </source>
</evidence>
<organism evidence="11 12">
    <name type="scientific">Paenibacillus alvei</name>
    <name type="common">Bacillus alvei</name>
    <dbReference type="NCBI Taxonomy" id="44250"/>
    <lineage>
        <taxon>Bacteria</taxon>
        <taxon>Bacillati</taxon>
        <taxon>Bacillota</taxon>
        <taxon>Bacilli</taxon>
        <taxon>Bacillales</taxon>
        <taxon>Paenibacillaceae</taxon>
        <taxon>Paenibacillus</taxon>
    </lineage>
</organism>
<keyword evidence="6" id="KW-0238">DNA-binding</keyword>
<evidence type="ECO:0000256" key="6">
    <source>
        <dbReference type="ARBA" id="ARBA00023125"/>
    </source>
</evidence>
<feature type="domain" description="DNA methylase N-4/N-6" evidence="10">
    <location>
        <begin position="21"/>
        <end position="374"/>
    </location>
</feature>
<evidence type="ECO:0000256" key="9">
    <source>
        <dbReference type="SAM" id="MobiDB-lite"/>
    </source>
</evidence>
<evidence type="ECO:0000256" key="2">
    <source>
        <dbReference type="ARBA" id="ARBA00022603"/>
    </source>
</evidence>
<dbReference type="Proteomes" id="UP001527181">
    <property type="component" value="Unassembled WGS sequence"/>
</dbReference>
<evidence type="ECO:0000256" key="3">
    <source>
        <dbReference type="ARBA" id="ARBA00022679"/>
    </source>
</evidence>
<reference evidence="11 12" key="1">
    <citation type="submission" date="2022-05" db="EMBL/GenBank/DDBJ databases">
        <title>Genome Sequencing of Bee-Associated Microbes.</title>
        <authorList>
            <person name="Dunlap C."/>
        </authorList>
    </citation>
    <scope>NUCLEOTIDE SEQUENCE [LARGE SCALE GENOMIC DNA]</scope>
    <source>
        <strain evidence="11 12">NRRL B-04010</strain>
    </source>
</reference>
<dbReference type="EC" id="2.1.1.-" evidence="8"/>
<evidence type="ECO:0000256" key="1">
    <source>
        <dbReference type="ARBA" id="ARBA00010203"/>
    </source>
</evidence>
<gene>
    <name evidence="11" type="ORF">M5X12_00010</name>
</gene>
<comment type="catalytic activity">
    <reaction evidence="7">
        <text>a 2'-deoxycytidine in DNA + S-adenosyl-L-methionine = an N(4)-methyl-2'-deoxycytidine in DNA + S-adenosyl-L-homocysteine + H(+)</text>
        <dbReference type="Rhea" id="RHEA:16857"/>
        <dbReference type="Rhea" id="RHEA-COMP:11369"/>
        <dbReference type="Rhea" id="RHEA-COMP:13674"/>
        <dbReference type="ChEBI" id="CHEBI:15378"/>
        <dbReference type="ChEBI" id="CHEBI:57856"/>
        <dbReference type="ChEBI" id="CHEBI:59789"/>
        <dbReference type="ChEBI" id="CHEBI:85452"/>
        <dbReference type="ChEBI" id="CHEBI:137933"/>
        <dbReference type="EC" id="2.1.1.113"/>
    </reaction>
</comment>
<dbReference type="Pfam" id="PF01555">
    <property type="entry name" value="N6_N4_Mtase"/>
    <property type="match status" value="1"/>
</dbReference>
<accession>A0ABT4GQJ7</accession>
<name>A0ABT4GQJ7_PAEAL</name>
<evidence type="ECO:0000256" key="8">
    <source>
        <dbReference type="RuleBase" id="RU362026"/>
    </source>
</evidence>
<keyword evidence="5" id="KW-0680">Restriction system</keyword>
<keyword evidence="12" id="KW-1185">Reference proteome</keyword>
<sequence>MILQGDCRHVMQGLDPEQFYTCVTSPPYWALRDYGVPPSEWPEVTYSPMPGLPSITVPAWNGCLGLEPTPEMFVGHMVLIFKEVWRVLRKDGTLWINFGDSFAGSGKGAWKNKDDQKEMYVADPSSPQCKIHKVPNGLKAKDLVGIPWRVAMALQADGWYLRSDIIWHKPNCMPESVRDRPTKAHEYIFLLSKSDRYYFDLEAIKEPMAASSIMRLAQDIESQIGSKRANGGHKTNGNMKAVGGSKGAFGPPQSRVRAKGNSKTFRGGGSYTKGNSFNNGNVIERESHGNSPNETGLRNKRTVWTVATAQFSEAHFATFPEKLIEPCILAGSPIGGRVLDPFGGSGTTEKVANQFQRECTSIEINPEYIEIAEKRNEVVQLSF</sequence>